<comment type="caution">
    <text evidence="1">The sequence shown here is derived from an EMBL/GenBank/DDBJ whole genome shotgun (WGS) entry which is preliminary data.</text>
</comment>
<dbReference type="STRING" id="646.BJD16_13205"/>
<dbReference type="GeneID" id="58923858"/>
<evidence type="ECO:0000313" key="2">
    <source>
        <dbReference type="EMBL" id="PKQ79654.1"/>
    </source>
</evidence>
<gene>
    <name evidence="2" type="ORF">AOX56_13830</name>
    <name evidence="1" type="ORF">BJD16_13205</name>
</gene>
<evidence type="ECO:0000313" key="4">
    <source>
        <dbReference type="Proteomes" id="UP000233526"/>
    </source>
</evidence>
<dbReference type="EMBL" id="LJZX01000030">
    <property type="protein sequence ID" value="PKQ79654.1"/>
    <property type="molecule type" value="Genomic_DNA"/>
</dbReference>
<organism evidence="1 3">
    <name type="scientific">Aeromonas sobria</name>
    <dbReference type="NCBI Taxonomy" id="646"/>
    <lineage>
        <taxon>Bacteria</taxon>
        <taxon>Pseudomonadati</taxon>
        <taxon>Pseudomonadota</taxon>
        <taxon>Gammaproteobacteria</taxon>
        <taxon>Aeromonadales</taxon>
        <taxon>Aeromonadaceae</taxon>
        <taxon>Aeromonas</taxon>
    </lineage>
</organism>
<dbReference type="AlphaFoldDB" id="A0A1S2CWD1"/>
<dbReference type="EMBL" id="MKFU01000014">
    <property type="protein sequence ID" value="OHY92439.1"/>
    <property type="molecule type" value="Genomic_DNA"/>
</dbReference>
<dbReference type="Proteomes" id="UP000233526">
    <property type="component" value="Unassembled WGS sequence"/>
</dbReference>
<evidence type="ECO:0000313" key="1">
    <source>
        <dbReference type="EMBL" id="OHY92439.1"/>
    </source>
</evidence>
<dbReference type="OrthoDB" id="5591890at2"/>
<dbReference type="RefSeq" id="WP_042023303.1">
    <property type="nucleotide sequence ID" value="NZ_CAWNSS010000030.1"/>
</dbReference>
<reference evidence="1 3" key="1">
    <citation type="submission" date="2016-09" db="EMBL/GenBank/DDBJ databases">
        <title>Draft Genome Sequence of Aeromonas sobria Strain 08005, Isolated from Sick Rana catesbeiana.</title>
        <authorList>
            <person name="Yang Q."/>
        </authorList>
    </citation>
    <scope>NUCLEOTIDE SEQUENCE [LARGE SCALE GENOMIC DNA]</scope>
    <source>
        <strain evidence="1 3">08005</strain>
    </source>
</reference>
<name>A0A1S2CWD1_AERSO</name>
<proteinExistence type="predicted"/>
<evidence type="ECO:0000313" key="3">
    <source>
        <dbReference type="Proteomes" id="UP000179934"/>
    </source>
</evidence>
<reference evidence="2 4" key="2">
    <citation type="journal article" date="2017" name="Front. Microbiol.">
        <title>Strong Genomic and Phenotypic Heterogeneity in the Aeromonas sobria Species Complex.</title>
        <authorList>
            <person name="Gauthier J."/>
            <person name="Vincent A.T."/>
            <person name="Charette S.J."/>
            <person name="Derome N."/>
        </authorList>
    </citation>
    <scope>NUCLEOTIDE SEQUENCE [LARGE SCALE GENOMIC DNA]</scope>
    <source>
        <strain evidence="2 4">JF2635</strain>
    </source>
</reference>
<sequence>MATLAIPCALRNLRIQQRKLTGRYGARLTQHPDGIALAERSTALAWASLFSCIHPCTAQQGA</sequence>
<accession>A0A1S2CWD1</accession>
<protein>
    <submittedName>
        <fullName evidence="1">Uncharacterized protein</fullName>
    </submittedName>
</protein>
<dbReference type="Proteomes" id="UP000179934">
    <property type="component" value="Unassembled WGS sequence"/>
</dbReference>